<dbReference type="InterPro" id="IPR037518">
    <property type="entry name" value="MPN"/>
</dbReference>
<dbReference type="PROSITE" id="PS01302">
    <property type="entry name" value="UPF0758"/>
    <property type="match status" value="1"/>
</dbReference>
<accession>A0A345H8T0</accession>
<dbReference type="Proteomes" id="UP000253951">
    <property type="component" value="Chromosome"/>
</dbReference>
<evidence type="ECO:0000256" key="3">
    <source>
        <dbReference type="ARBA" id="ARBA00022801"/>
    </source>
</evidence>
<keyword evidence="1" id="KW-0645">Protease</keyword>
<dbReference type="Pfam" id="PF04002">
    <property type="entry name" value="RadC"/>
    <property type="match status" value="1"/>
</dbReference>
<organism evidence="7 8">
    <name type="scientific">Flavobacterium arcticum</name>
    <dbReference type="NCBI Taxonomy" id="1784713"/>
    <lineage>
        <taxon>Bacteria</taxon>
        <taxon>Pseudomonadati</taxon>
        <taxon>Bacteroidota</taxon>
        <taxon>Flavobacteriia</taxon>
        <taxon>Flavobacteriales</taxon>
        <taxon>Flavobacteriaceae</taxon>
        <taxon>Flavobacterium</taxon>
    </lineage>
</organism>
<dbReference type="AlphaFoldDB" id="A0A345H8T0"/>
<evidence type="ECO:0000313" key="8">
    <source>
        <dbReference type="Proteomes" id="UP000253951"/>
    </source>
</evidence>
<dbReference type="RefSeq" id="WP_114676753.1">
    <property type="nucleotide sequence ID" value="NZ_CP031188.1"/>
</dbReference>
<dbReference type="PROSITE" id="PS50249">
    <property type="entry name" value="MPN"/>
    <property type="match status" value="1"/>
</dbReference>
<keyword evidence="4" id="KW-0862">Zinc</keyword>
<gene>
    <name evidence="7" type="ORF">DVK85_01565</name>
</gene>
<feature type="domain" description="MPN" evidence="6">
    <location>
        <begin position="27"/>
        <end position="152"/>
    </location>
</feature>
<proteinExistence type="predicted"/>
<name>A0A345H8T0_9FLAO</name>
<keyword evidence="3" id="KW-0378">Hydrolase</keyword>
<sequence length="155" mass="17287">MTKQKCIQHVQLISRNTTKIKPEDKPKSDTPEAAYQILRKDWDNNTINLIEEFKLISLDSQMRVNTISTLSKGGTDCTIVDLKILFATALLSKAHSVIIAHNHPSGSLKPSTQDIALTEKVREAGKIIDIPLRDHIIVTDDGYCSLNEADFVAFN</sequence>
<dbReference type="InterPro" id="IPR020891">
    <property type="entry name" value="UPF0758_CS"/>
</dbReference>
<dbReference type="InterPro" id="IPR001405">
    <property type="entry name" value="UPF0758"/>
</dbReference>
<evidence type="ECO:0000259" key="6">
    <source>
        <dbReference type="PROSITE" id="PS50249"/>
    </source>
</evidence>
<evidence type="ECO:0000256" key="2">
    <source>
        <dbReference type="ARBA" id="ARBA00022723"/>
    </source>
</evidence>
<dbReference type="PANTHER" id="PTHR30471:SF3">
    <property type="entry name" value="UPF0758 PROTEIN YEES-RELATED"/>
    <property type="match status" value="1"/>
</dbReference>
<keyword evidence="5" id="KW-0482">Metalloprotease</keyword>
<keyword evidence="8" id="KW-1185">Reference proteome</keyword>
<dbReference type="GO" id="GO:0006508">
    <property type="term" value="P:proteolysis"/>
    <property type="evidence" value="ECO:0007669"/>
    <property type="project" value="UniProtKB-KW"/>
</dbReference>
<dbReference type="GO" id="GO:0008237">
    <property type="term" value="F:metallopeptidase activity"/>
    <property type="evidence" value="ECO:0007669"/>
    <property type="project" value="UniProtKB-KW"/>
</dbReference>
<dbReference type="CDD" id="cd08071">
    <property type="entry name" value="MPN_DUF2466"/>
    <property type="match status" value="1"/>
</dbReference>
<dbReference type="EMBL" id="CP031188">
    <property type="protein sequence ID" value="AXG72990.1"/>
    <property type="molecule type" value="Genomic_DNA"/>
</dbReference>
<dbReference type="Gene3D" id="3.40.140.10">
    <property type="entry name" value="Cytidine Deaminase, domain 2"/>
    <property type="match status" value="1"/>
</dbReference>
<dbReference type="GO" id="GO:0046872">
    <property type="term" value="F:metal ion binding"/>
    <property type="evidence" value="ECO:0007669"/>
    <property type="project" value="UniProtKB-KW"/>
</dbReference>
<reference evidence="7 8" key="1">
    <citation type="submission" date="2018-07" db="EMBL/GenBank/DDBJ databases">
        <title>Complete genome sequence of Flavobacterium arcticum type strain SM1502T.</title>
        <authorList>
            <person name="Li Y."/>
            <person name="Li D.-D."/>
        </authorList>
    </citation>
    <scope>NUCLEOTIDE SEQUENCE [LARGE SCALE GENOMIC DNA]</scope>
    <source>
        <strain evidence="7 8">SM1502</strain>
    </source>
</reference>
<evidence type="ECO:0000256" key="1">
    <source>
        <dbReference type="ARBA" id="ARBA00022670"/>
    </source>
</evidence>
<dbReference type="InterPro" id="IPR025657">
    <property type="entry name" value="RadC_JAB"/>
</dbReference>
<dbReference type="KEGG" id="fat:DVK85_01565"/>
<dbReference type="PANTHER" id="PTHR30471">
    <property type="entry name" value="DNA REPAIR PROTEIN RADC"/>
    <property type="match status" value="1"/>
</dbReference>
<protein>
    <submittedName>
        <fullName evidence="7">DNA repair protein</fullName>
    </submittedName>
</protein>
<keyword evidence="2" id="KW-0479">Metal-binding</keyword>
<evidence type="ECO:0000313" key="7">
    <source>
        <dbReference type="EMBL" id="AXG72990.1"/>
    </source>
</evidence>
<evidence type="ECO:0000256" key="5">
    <source>
        <dbReference type="ARBA" id="ARBA00023049"/>
    </source>
</evidence>
<evidence type="ECO:0000256" key="4">
    <source>
        <dbReference type="ARBA" id="ARBA00022833"/>
    </source>
</evidence>
<dbReference type="OrthoDB" id="9804482at2"/>